<keyword evidence="8" id="KW-1185">Reference proteome</keyword>
<evidence type="ECO:0000256" key="3">
    <source>
        <dbReference type="ARBA" id="ARBA00022578"/>
    </source>
</evidence>
<evidence type="ECO:0000256" key="4">
    <source>
        <dbReference type="ARBA" id="ARBA00023125"/>
    </source>
</evidence>
<protein>
    <recommendedName>
        <fullName evidence="9">Transposase</fullName>
    </recommendedName>
</protein>
<evidence type="ECO:0000256" key="5">
    <source>
        <dbReference type="ARBA" id="ARBA00023172"/>
    </source>
</evidence>
<evidence type="ECO:0000256" key="6">
    <source>
        <dbReference type="SAM" id="MobiDB-lite"/>
    </source>
</evidence>
<evidence type="ECO:0000313" key="7">
    <source>
        <dbReference type="EMBL" id="GGF41789.1"/>
    </source>
</evidence>
<reference evidence="7 8" key="1">
    <citation type="journal article" date="2014" name="Int. J. Syst. Evol. Microbiol.">
        <title>Complete genome sequence of Corynebacterium casei LMG S-19264T (=DSM 44701T), isolated from a smear-ripened cheese.</title>
        <authorList>
            <consortium name="US DOE Joint Genome Institute (JGI-PGF)"/>
            <person name="Walter F."/>
            <person name="Albersmeier A."/>
            <person name="Kalinowski J."/>
            <person name="Ruckert C."/>
        </authorList>
    </citation>
    <scope>NUCLEOTIDE SEQUENCE [LARGE SCALE GENOMIC DNA]</scope>
    <source>
        <strain evidence="7 8">CGMCC 1.12976</strain>
    </source>
</reference>
<keyword evidence="5" id="KW-0233">DNA recombination</keyword>
<dbReference type="GO" id="GO:0004803">
    <property type="term" value="F:transposase activity"/>
    <property type="evidence" value="ECO:0007669"/>
    <property type="project" value="InterPro"/>
</dbReference>
<comment type="function">
    <text evidence="1">Required for the transposition of the insertion element.</text>
</comment>
<keyword evidence="4" id="KW-0238">DNA-binding</keyword>
<proteinExistence type="inferred from homology"/>
<dbReference type="GO" id="GO:0003677">
    <property type="term" value="F:DNA binding"/>
    <property type="evidence" value="ECO:0007669"/>
    <property type="project" value="UniProtKB-KW"/>
</dbReference>
<evidence type="ECO:0008006" key="9">
    <source>
        <dbReference type="Google" id="ProtNLM"/>
    </source>
</evidence>
<keyword evidence="3" id="KW-0815">Transposition</keyword>
<sequence length="94" mass="10555">MRNGTRPKTVLTEATGQVMIEVPRDRDSRSSQWTPEQRQRRLTGLDEARAERDAITFTDRRPRKPTNENAKNVVSEADPRGAIGRVVDAPIVSA</sequence>
<gene>
    <name evidence="7" type="ORF">GCM10011399_38110</name>
</gene>
<name>A0A917F4G0_9MICO</name>
<evidence type="ECO:0000256" key="1">
    <source>
        <dbReference type="ARBA" id="ARBA00002190"/>
    </source>
</evidence>
<evidence type="ECO:0000313" key="8">
    <source>
        <dbReference type="Proteomes" id="UP000598775"/>
    </source>
</evidence>
<comment type="caution">
    <text evidence="7">The sequence shown here is derived from an EMBL/GenBank/DDBJ whole genome shotgun (WGS) entry which is preliminary data.</text>
</comment>
<feature type="compositionally biased region" description="Basic and acidic residues" evidence="6">
    <location>
        <begin position="37"/>
        <end position="60"/>
    </location>
</feature>
<dbReference type="InterPro" id="IPR001207">
    <property type="entry name" value="Transposase_mutator"/>
</dbReference>
<dbReference type="Pfam" id="PF00872">
    <property type="entry name" value="Transposase_mut"/>
    <property type="match status" value="1"/>
</dbReference>
<comment type="similarity">
    <text evidence="2">Belongs to the transposase mutator family.</text>
</comment>
<dbReference type="AlphaFoldDB" id="A0A917F4G0"/>
<organism evidence="7 8">
    <name type="scientific">Subtercola lobariae</name>
    <dbReference type="NCBI Taxonomy" id="1588641"/>
    <lineage>
        <taxon>Bacteria</taxon>
        <taxon>Bacillati</taxon>
        <taxon>Actinomycetota</taxon>
        <taxon>Actinomycetes</taxon>
        <taxon>Micrococcales</taxon>
        <taxon>Microbacteriaceae</taxon>
        <taxon>Subtercola</taxon>
    </lineage>
</organism>
<evidence type="ECO:0000256" key="2">
    <source>
        <dbReference type="ARBA" id="ARBA00010961"/>
    </source>
</evidence>
<accession>A0A917F4G0</accession>
<feature type="region of interest" description="Disordered" evidence="6">
    <location>
        <begin position="21"/>
        <end position="77"/>
    </location>
</feature>
<dbReference type="GO" id="GO:0006313">
    <property type="term" value="P:DNA transposition"/>
    <property type="evidence" value="ECO:0007669"/>
    <property type="project" value="InterPro"/>
</dbReference>
<dbReference type="EMBL" id="BMGP01000010">
    <property type="protein sequence ID" value="GGF41789.1"/>
    <property type="molecule type" value="Genomic_DNA"/>
</dbReference>
<dbReference type="Proteomes" id="UP000598775">
    <property type="component" value="Unassembled WGS sequence"/>
</dbReference>